<dbReference type="Proteomes" id="UP000002026">
    <property type="component" value="Chromosome"/>
</dbReference>
<dbReference type="GO" id="GO:0019693">
    <property type="term" value="P:ribose phosphate metabolic process"/>
    <property type="evidence" value="ECO:0007669"/>
    <property type="project" value="TreeGrafter"/>
</dbReference>
<dbReference type="PANTHER" id="PTHR11839">
    <property type="entry name" value="UDP/ADP-SUGAR PYROPHOSPHATASE"/>
    <property type="match status" value="1"/>
</dbReference>
<dbReference type="GO" id="GO:0006753">
    <property type="term" value="P:nucleoside phosphate metabolic process"/>
    <property type="evidence" value="ECO:0007669"/>
    <property type="project" value="TreeGrafter"/>
</dbReference>
<accession>C7N3A3</accession>
<gene>
    <name evidence="4" type="ordered locus">Shel_26230</name>
</gene>
<keyword evidence="2 4" id="KW-0378">Hydrolase</keyword>
<dbReference type="GO" id="GO:0005829">
    <property type="term" value="C:cytosol"/>
    <property type="evidence" value="ECO:0007669"/>
    <property type="project" value="TreeGrafter"/>
</dbReference>
<evidence type="ECO:0000259" key="3">
    <source>
        <dbReference type="PROSITE" id="PS51462"/>
    </source>
</evidence>
<dbReference type="PANTHER" id="PTHR11839:SF18">
    <property type="entry name" value="NUDIX HYDROLASE DOMAIN-CONTAINING PROTEIN"/>
    <property type="match status" value="1"/>
</dbReference>
<dbReference type="InterPro" id="IPR000086">
    <property type="entry name" value="NUDIX_hydrolase_dom"/>
</dbReference>
<comment type="cofactor">
    <cofactor evidence="1">
        <name>Mg(2+)</name>
        <dbReference type="ChEBI" id="CHEBI:18420"/>
    </cofactor>
</comment>
<dbReference type="EMBL" id="CP001684">
    <property type="protein sequence ID" value="ACV23626.1"/>
    <property type="molecule type" value="Genomic_DNA"/>
</dbReference>
<reference evidence="4 5" key="1">
    <citation type="journal article" date="2009" name="Stand. Genomic Sci.">
        <title>Complete genome sequence of Slackia heliotrinireducens type strain (RHS 1).</title>
        <authorList>
            <person name="Pukall R."/>
            <person name="Lapidus A."/>
            <person name="Nolan M."/>
            <person name="Copeland A."/>
            <person name="Glavina Del Rio T."/>
            <person name="Lucas S."/>
            <person name="Chen F."/>
            <person name="Tice H."/>
            <person name="Cheng J.F."/>
            <person name="Chertkov O."/>
            <person name="Bruce D."/>
            <person name="Goodwin L."/>
            <person name="Kuske C."/>
            <person name="Brettin T."/>
            <person name="Detter J.C."/>
            <person name="Han C."/>
            <person name="Pitluck S."/>
            <person name="Pati A."/>
            <person name="Mavrommatis K."/>
            <person name="Ivanova N."/>
            <person name="Ovchinnikova G."/>
            <person name="Chen A."/>
            <person name="Palaniappan K."/>
            <person name="Schneider S."/>
            <person name="Rohde M."/>
            <person name="Chain P."/>
            <person name="D'haeseleer P."/>
            <person name="Goker M."/>
            <person name="Bristow J."/>
            <person name="Eisen J.A."/>
            <person name="Markowitz V."/>
            <person name="Kyrpides N.C."/>
            <person name="Klenk H.P."/>
            <person name="Hugenholtz P."/>
        </authorList>
    </citation>
    <scope>NUCLEOTIDE SEQUENCE [LARGE SCALE GENOMIC DNA]</scope>
    <source>
        <strain evidence="5">ATCC 29202 / DSM 20476 / NCTC 11029 / RHS 1</strain>
    </source>
</reference>
<dbReference type="HOGENOM" id="CLU_062658_0_3_11"/>
<dbReference type="AlphaFoldDB" id="C7N3A3"/>
<dbReference type="RefSeq" id="WP_012799724.1">
    <property type="nucleotide sequence ID" value="NC_013165.1"/>
</dbReference>
<dbReference type="PROSITE" id="PS00893">
    <property type="entry name" value="NUDIX_BOX"/>
    <property type="match status" value="1"/>
</dbReference>
<dbReference type="KEGG" id="shi:Shel_26230"/>
<organism evidence="4 5">
    <name type="scientific">Slackia heliotrinireducens (strain ATCC 29202 / DSM 20476 / NCTC 11029 / RHS 1)</name>
    <name type="common">Peptococcus heliotrinreducens</name>
    <dbReference type="NCBI Taxonomy" id="471855"/>
    <lineage>
        <taxon>Bacteria</taxon>
        <taxon>Bacillati</taxon>
        <taxon>Actinomycetota</taxon>
        <taxon>Coriobacteriia</taxon>
        <taxon>Eggerthellales</taxon>
        <taxon>Eggerthellaceae</taxon>
        <taxon>Slackia</taxon>
    </lineage>
</organism>
<dbReference type="CDD" id="cd03424">
    <property type="entry name" value="NUDIX_ADPRase_Nudt5_UGPPase_Nudt14"/>
    <property type="match status" value="1"/>
</dbReference>
<proteinExistence type="predicted"/>
<sequence>MPESKARPEFLGMDQVSAGWLNKYVMHYRMPDGSVHDYESVSRKKADVYGANLVAETPDKPKSDAVCIVGMTAEGAFLMTREFRFPMNRDCVQFPAGLLEPGEDIVECASRELREETGYDISRNADGTPVMLRYFEQPAYSSLGMGDESIAMVFTQVEKVGEASPEPTEFIDVFELPREDVARFLKENRDPISIRVQLVLGMVVFNPFTKE</sequence>
<dbReference type="Pfam" id="PF00293">
    <property type="entry name" value="NUDIX"/>
    <property type="match status" value="1"/>
</dbReference>
<dbReference type="STRING" id="471855.Shel_26230"/>
<feature type="domain" description="Nudix hydrolase" evidence="3">
    <location>
        <begin position="61"/>
        <end position="198"/>
    </location>
</feature>
<dbReference type="InterPro" id="IPR015797">
    <property type="entry name" value="NUDIX_hydrolase-like_dom_sf"/>
</dbReference>
<dbReference type="GO" id="GO:0016787">
    <property type="term" value="F:hydrolase activity"/>
    <property type="evidence" value="ECO:0007669"/>
    <property type="project" value="UniProtKB-KW"/>
</dbReference>
<evidence type="ECO:0000313" key="4">
    <source>
        <dbReference type="EMBL" id="ACV23626.1"/>
    </source>
</evidence>
<name>C7N3A3_SLAHD</name>
<evidence type="ECO:0000313" key="5">
    <source>
        <dbReference type="Proteomes" id="UP000002026"/>
    </source>
</evidence>
<evidence type="ECO:0000256" key="2">
    <source>
        <dbReference type="ARBA" id="ARBA00022801"/>
    </source>
</evidence>
<protein>
    <submittedName>
        <fullName evidence="4">Zn-finger containing NTP pyrophosphohydrolase</fullName>
    </submittedName>
</protein>
<dbReference type="Gene3D" id="3.90.79.10">
    <property type="entry name" value="Nucleoside Triphosphate Pyrophosphohydrolase"/>
    <property type="match status" value="1"/>
</dbReference>
<evidence type="ECO:0000256" key="1">
    <source>
        <dbReference type="ARBA" id="ARBA00001946"/>
    </source>
</evidence>
<keyword evidence="5" id="KW-1185">Reference proteome</keyword>
<dbReference type="SUPFAM" id="SSF55811">
    <property type="entry name" value="Nudix"/>
    <property type="match status" value="1"/>
</dbReference>
<dbReference type="InterPro" id="IPR020084">
    <property type="entry name" value="NUDIX_hydrolase_CS"/>
</dbReference>
<dbReference type="PROSITE" id="PS51462">
    <property type="entry name" value="NUDIX"/>
    <property type="match status" value="1"/>
</dbReference>
<dbReference type="eggNOG" id="COG0494">
    <property type="taxonomic scope" value="Bacteria"/>
</dbReference>